<keyword evidence="2" id="KW-1185">Reference proteome</keyword>
<organism evidence="1 2">
    <name type="scientific">Emergomyces pasteurianus Ep9510</name>
    <dbReference type="NCBI Taxonomy" id="1447872"/>
    <lineage>
        <taxon>Eukaryota</taxon>
        <taxon>Fungi</taxon>
        <taxon>Dikarya</taxon>
        <taxon>Ascomycota</taxon>
        <taxon>Pezizomycotina</taxon>
        <taxon>Eurotiomycetes</taxon>
        <taxon>Eurotiomycetidae</taxon>
        <taxon>Onygenales</taxon>
        <taxon>Ajellomycetaceae</taxon>
        <taxon>Emergomyces</taxon>
    </lineage>
</organism>
<accession>A0A1J9QD28</accession>
<protein>
    <recommendedName>
        <fullName evidence="3">Aminoglycoside phosphotransferase domain-containing protein</fullName>
    </recommendedName>
</protein>
<dbReference type="VEuPathDB" id="FungiDB:AJ78_05578"/>
<dbReference type="OrthoDB" id="4205945at2759"/>
<evidence type="ECO:0008006" key="3">
    <source>
        <dbReference type="Google" id="ProtNLM"/>
    </source>
</evidence>
<comment type="caution">
    <text evidence="1">The sequence shown here is derived from an EMBL/GenBank/DDBJ whole genome shotgun (WGS) entry which is preliminary data.</text>
</comment>
<gene>
    <name evidence="1" type="ORF">AJ78_05578</name>
</gene>
<dbReference type="PANTHER" id="PTHR21310">
    <property type="entry name" value="AMINOGLYCOSIDE PHOSPHOTRANSFERASE-RELATED-RELATED"/>
    <property type="match status" value="1"/>
</dbReference>
<proteinExistence type="predicted"/>
<name>A0A1J9QD28_9EURO</name>
<dbReference type="EMBL" id="LGRN01000249">
    <property type="protein sequence ID" value="OJD14031.1"/>
    <property type="molecule type" value="Genomic_DNA"/>
</dbReference>
<dbReference type="AlphaFoldDB" id="A0A1J9QD28"/>
<dbReference type="Proteomes" id="UP000182235">
    <property type="component" value="Unassembled WGS sequence"/>
</dbReference>
<reference evidence="1 2" key="1">
    <citation type="submission" date="2015-07" db="EMBL/GenBank/DDBJ databases">
        <title>Emmonsia species relationships and genome sequence.</title>
        <authorList>
            <consortium name="The Broad Institute Genomics Platform"/>
            <person name="Cuomo C.A."/>
            <person name="Munoz J.F."/>
            <person name="Imamovic A."/>
            <person name="Priest M.E."/>
            <person name="Young S."/>
            <person name="Clay O.K."/>
            <person name="McEwen J.G."/>
        </authorList>
    </citation>
    <scope>NUCLEOTIDE SEQUENCE [LARGE SCALE GENOMIC DNA]</scope>
    <source>
        <strain evidence="1 2">UAMH 9510</strain>
    </source>
</reference>
<evidence type="ECO:0000313" key="1">
    <source>
        <dbReference type="EMBL" id="OJD14031.1"/>
    </source>
</evidence>
<dbReference type="PANTHER" id="PTHR21310:SF37">
    <property type="entry name" value="AMINOGLYCOSIDE PHOSPHOTRANSFERASE DOMAIN-CONTAINING PROTEIN"/>
    <property type="match status" value="1"/>
</dbReference>
<sequence length="176" mass="19622">MDWDQLAEEKSQKLYAGWLKLLLRESPALTLKLATQHRPGFQATSASDFTTGSFNMCSIVTFEDDFRALVRFPILSQSRFCCKKTSDELLMMAFIARHTSIPVPTIIGTGKWSCDSYIVTTVVEGSLLSKLRDPSKLAPSLNPDVSESDLKTAYSGMAQIVLDLFKPVFKYIGVLQ</sequence>
<dbReference type="InterPro" id="IPR051678">
    <property type="entry name" value="AGP_Transferase"/>
</dbReference>
<evidence type="ECO:0000313" key="2">
    <source>
        <dbReference type="Proteomes" id="UP000182235"/>
    </source>
</evidence>